<dbReference type="PANTHER" id="PTHR35889:SF3">
    <property type="entry name" value="F-BOX DOMAIN-CONTAINING PROTEIN"/>
    <property type="match status" value="1"/>
</dbReference>
<dbReference type="KEGG" id="sus:Acid_3952"/>
<dbReference type="InterPro" id="IPR013320">
    <property type="entry name" value="ConA-like_dom_sf"/>
</dbReference>
<dbReference type="InterPro" id="IPR011444">
    <property type="entry name" value="DUF1549"/>
</dbReference>
<dbReference type="AlphaFoldDB" id="Q01ZJ6"/>
<dbReference type="GO" id="GO:0020037">
    <property type="term" value="F:heme binding"/>
    <property type="evidence" value="ECO:0007669"/>
    <property type="project" value="InterPro"/>
</dbReference>
<dbReference type="PANTHER" id="PTHR35889">
    <property type="entry name" value="CYCLOINULO-OLIGOSACCHARIDE FRUCTANOTRANSFERASE-RELATED"/>
    <property type="match status" value="1"/>
</dbReference>
<name>Q01ZJ6_SOLUE</name>
<feature type="domain" description="DUF1553" evidence="3">
    <location>
        <begin position="702"/>
        <end position="962"/>
    </location>
</feature>
<dbReference type="SUPFAM" id="SSF46626">
    <property type="entry name" value="Cytochrome c"/>
    <property type="match status" value="1"/>
</dbReference>
<evidence type="ECO:0000259" key="2">
    <source>
        <dbReference type="Pfam" id="PF07583"/>
    </source>
</evidence>
<feature type="coiled-coil region" evidence="1">
    <location>
        <begin position="633"/>
        <end position="660"/>
    </location>
</feature>
<organism evidence="5">
    <name type="scientific">Solibacter usitatus (strain Ellin6076)</name>
    <dbReference type="NCBI Taxonomy" id="234267"/>
    <lineage>
        <taxon>Bacteria</taxon>
        <taxon>Pseudomonadati</taxon>
        <taxon>Acidobacteriota</taxon>
        <taxon>Terriglobia</taxon>
        <taxon>Bryobacterales</taxon>
        <taxon>Solibacteraceae</taxon>
        <taxon>Candidatus Solibacter</taxon>
    </lineage>
</organism>
<dbReference type="InterPro" id="IPR011429">
    <property type="entry name" value="Cyt_c_Planctomycete-type"/>
</dbReference>
<feature type="domain" description="DUF1549" evidence="2">
    <location>
        <begin position="140"/>
        <end position="345"/>
    </location>
</feature>
<protein>
    <recommendedName>
        <fullName evidence="6">LamG-like jellyroll fold domain-containing protein</fullName>
    </recommendedName>
</protein>
<dbReference type="eggNOG" id="COG2010">
    <property type="taxonomic scope" value="Bacteria"/>
</dbReference>
<dbReference type="SUPFAM" id="SSF49899">
    <property type="entry name" value="Concanavalin A-like lectins/glucanases"/>
    <property type="match status" value="1"/>
</dbReference>
<sequence precursor="true">MVARLFLVVTAIGLGSAAEKAVDFNRDIRPVLSDNCFTCHGPDDRHRMANLRLDSENGIFKVVTPGDPAKSRLYARISAPTASSRMPPAQTGTVLTAAQIELVRKWIEQGAKWERHWSFTPPVRPAIPDVRNEKWARNAIDRFVLARLEREGLKPGAEADRATLLRRLSFDLTGLPPATAEIDAFLADKSPDAYEKQVDRLLALPQYGERMAMQWLDLARYADTHGYHIDSQRDMWKWRDWVIDAFNHNMPFDRFGIEQLAGDLLPNATVQQKLASAFNRNHMINYEGGAIPEEYQVEYVADRVDTTSNVFMGLTMGCARCHDHKFDPISQKDYYRFFAFFNTIAEKGLDGKSGNAAPILEMPTAEQASEAAWLQQAIAEHEAAMPEKDTKALLAVWQKTALTNLPAPPAGGLIAHYDFDGSLADNAPTVKGKVTFIAGRPGQSAAFNGETQIEFPGFQAERFAIAFWLRSGALGEMTVLEGGPGFDIGVEDSHPQPDFKRGSPLYVEYKGRRWHSDAIVFGGEWHHIALNFEGATPALLLDGTSVRMENVGAANPIPAGALTIGDPHRDKPLKGDVGGLRIYDRLLTASDAAALALHEPIRAILTQQESKRSKDQNGRLLDYYLRYESPPDLRRVYSELNDLKARAAQLKKDVVNVQVMAEMAKPRDTFVLARGDYRNQTEKVTPAVPALFPPLPKDAPANRLSLARWLFTPQHPLTARVAVNRYWQLHFGIGLVKTTEDFGSQGDAPANRELLDWLAAEFEAHWDVKAMQRLIVTSAAYRQSSQVSAELLEKDPENRLLARGPRFRLPAEMVRDNALAVSGLLQKTIGGPSVYPYQPAGLWEELSRGETFTAQEYHESTGADLYRRSMYTFWKRTVPPATLTTFDAPDREKCTSRRLITNTPLQALVLLNDPTYVEAARALAQRAILEAGSEPQARLRFLFREATSRRPTANEARILLELAQRRMEHYRKHPELAAKLIAIGASKPGNVEAVELAAWTMVASTVFNLDETITKQ</sequence>
<dbReference type="GO" id="GO:0009055">
    <property type="term" value="F:electron transfer activity"/>
    <property type="evidence" value="ECO:0007669"/>
    <property type="project" value="InterPro"/>
</dbReference>
<dbReference type="InParanoid" id="Q01ZJ6"/>
<evidence type="ECO:0000259" key="3">
    <source>
        <dbReference type="Pfam" id="PF07587"/>
    </source>
</evidence>
<evidence type="ECO:0000256" key="1">
    <source>
        <dbReference type="SAM" id="Coils"/>
    </source>
</evidence>
<keyword evidence="1" id="KW-0175">Coiled coil</keyword>
<dbReference type="Gene3D" id="2.60.120.200">
    <property type="match status" value="1"/>
</dbReference>
<gene>
    <name evidence="5" type="ordered locus">Acid_3952</name>
</gene>
<dbReference type="InterPro" id="IPR036909">
    <property type="entry name" value="Cyt_c-like_dom_sf"/>
</dbReference>
<dbReference type="InterPro" id="IPR022655">
    <property type="entry name" value="DUF1553"/>
</dbReference>
<proteinExistence type="predicted"/>
<dbReference type="Pfam" id="PF07587">
    <property type="entry name" value="PSD1"/>
    <property type="match status" value="1"/>
</dbReference>
<evidence type="ECO:0008006" key="6">
    <source>
        <dbReference type="Google" id="ProtNLM"/>
    </source>
</evidence>
<dbReference type="EMBL" id="CP000473">
    <property type="protein sequence ID" value="ABJ84919.1"/>
    <property type="molecule type" value="Genomic_DNA"/>
</dbReference>
<accession>Q01ZJ6</accession>
<dbReference type="Pfam" id="PF13385">
    <property type="entry name" value="Laminin_G_3"/>
    <property type="match status" value="1"/>
</dbReference>
<dbReference type="STRING" id="234267.Acid_3952"/>
<dbReference type="HOGENOM" id="CLU_005632_1_0_0"/>
<dbReference type="Pfam" id="PF07635">
    <property type="entry name" value="PSCyt1"/>
    <property type="match status" value="1"/>
</dbReference>
<evidence type="ECO:0000259" key="4">
    <source>
        <dbReference type="Pfam" id="PF07635"/>
    </source>
</evidence>
<feature type="domain" description="Cytochrome C Planctomycete-type" evidence="4">
    <location>
        <begin position="36"/>
        <end position="89"/>
    </location>
</feature>
<reference evidence="5" key="1">
    <citation type="submission" date="2006-10" db="EMBL/GenBank/DDBJ databases">
        <title>Complete sequence of Solibacter usitatus Ellin6076.</title>
        <authorList>
            <consortium name="US DOE Joint Genome Institute"/>
            <person name="Copeland A."/>
            <person name="Lucas S."/>
            <person name="Lapidus A."/>
            <person name="Barry K."/>
            <person name="Detter J.C."/>
            <person name="Glavina del Rio T."/>
            <person name="Hammon N."/>
            <person name="Israni S."/>
            <person name="Dalin E."/>
            <person name="Tice H."/>
            <person name="Pitluck S."/>
            <person name="Thompson L.S."/>
            <person name="Brettin T."/>
            <person name="Bruce D."/>
            <person name="Han C."/>
            <person name="Tapia R."/>
            <person name="Gilna P."/>
            <person name="Schmutz J."/>
            <person name="Larimer F."/>
            <person name="Land M."/>
            <person name="Hauser L."/>
            <person name="Kyrpides N."/>
            <person name="Mikhailova N."/>
            <person name="Janssen P.H."/>
            <person name="Kuske C.R."/>
            <person name="Richardson P."/>
        </authorList>
    </citation>
    <scope>NUCLEOTIDE SEQUENCE</scope>
    <source>
        <strain evidence="5">Ellin6076</strain>
    </source>
</reference>
<dbReference type="Pfam" id="PF07583">
    <property type="entry name" value="PSCyt2"/>
    <property type="match status" value="1"/>
</dbReference>
<evidence type="ECO:0000313" key="5">
    <source>
        <dbReference type="EMBL" id="ABJ84919.1"/>
    </source>
</evidence>